<keyword evidence="1" id="KW-0812">Transmembrane</keyword>
<evidence type="ECO:0000256" key="1">
    <source>
        <dbReference type="SAM" id="Phobius"/>
    </source>
</evidence>
<evidence type="ECO:0000313" key="3">
    <source>
        <dbReference type="Proteomes" id="UP000198531"/>
    </source>
</evidence>
<accession>A0A1I6GDB0</accession>
<reference evidence="3" key="1">
    <citation type="submission" date="2016-10" db="EMBL/GenBank/DDBJ databases">
        <authorList>
            <person name="Varghese N."/>
            <person name="Submissions S."/>
        </authorList>
    </citation>
    <scope>NUCLEOTIDE SEQUENCE [LARGE SCALE GENOMIC DNA]</scope>
    <source>
        <strain evidence="3">CGMCC 1.7736</strain>
    </source>
</reference>
<keyword evidence="1" id="KW-1133">Transmembrane helix</keyword>
<protein>
    <submittedName>
        <fullName evidence="2">Uncharacterized protein</fullName>
    </submittedName>
</protein>
<dbReference type="RefSeq" id="WP_177232529.1">
    <property type="nucleotide sequence ID" value="NZ_FOYT01000001.1"/>
</dbReference>
<gene>
    <name evidence="2" type="ORF">SAMN04487947_0948</name>
</gene>
<keyword evidence="3" id="KW-1185">Reference proteome</keyword>
<dbReference type="EMBL" id="FOYT01000001">
    <property type="protein sequence ID" value="SFR40110.1"/>
    <property type="molecule type" value="Genomic_DNA"/>
</dbReference>
<keyword evidence="1" id="KW-0472">Membrane</keyword>
<dbReference type="Proteomes" id="UP000198531">
    <property type="component" value="Unassembled WGS sequence"/>
</dbReference>
<dbReference type="AlphaFoldDB" id="A0A1I6GDB0"/>
<sequence>MSAISERHEVRKNAGMVSLGIVVGAVAAFLTEIPTAAVFVIAFAAFAVQKYAEP</sequence>
<name>A0A1I6GDB0_9EURY</name>
<organism evidence="2 3">
    <name type="scientific">Halogeometricum rufum</name>
    <dbReference type="NCBI Taxonomy" id="553469"/>
    <lineage>
        <taxon>Archaea</taxon>
        <taxon>Methanobacteriati</taxon>
        <taxon>Methanobacteriota</taxon>
        <taxon>Stenosarchaea group</taxon>
        <taxon>Halobacteria</taxon>
        <taxon>Halobacteriales</taxon>
        <taxon>Haloferacaceae</taxon>
        <taxon>Halogeometricum</taxon>
    </lineage>
</organism>
<feature type="transmembrane region" description="Helical" evidence="1">
    <location>
        <begin position="21"/>
        <end position="48"/>
    </location>
</feature>
<proteinExistence type="predicted"/>
<evidence type="ECO:0000313" key="2">
    <source>
        <dbReference type="EMBL" id="SFR40110.1"/>
    </source>
</evidence>